<dbReference type="AlphaFoldDB" id="A0A4C1X7A6"/>
<sequence>MLKPFEISSAYISSSDHMQKLLSTQAAVEICVHVLLVRKKAQALSLKINIRLHRNERDRIEGLLQGVLDAARSLERPSGGGRGRGALGRPRHHGDHKLVSVRRFY</sequence>
<comment type="caution">
    <text evidence="2">The sequence shown here is derived from an EMBL/GenBank/DDBJ whole genome shotgun (WGS) entry which is preliminary data.</text>
</comment>
<evidence type="ECO:0000256" key="1">
    <source>
        <dbReference type="SAM" id="MobiDB-lite"/>
    </source>
</evidence>
<gene>
    <name evidence="2" type="ORF">EVAR_39817_1</name>
</gene>
<keyword evidence="3" id="KW-1185">Reference proteome</keyword>
<evidence type="ECO:0000313" key="2">
    <source>
        <dbReference type="EMBL" id="GBP59661.1"/>
    </source>
</evidence>
<name>A0A4C1X7A6_EUMVA</name>
<evidence type="ECO:0000313" key="3">
    <source>
        <dbReference type="Proteomes" id="UP000299102"/>
    </source>
</evidence>
<dbReference type="EMBL" id="BGZK01000767">
    <property type="protein sequence ID" value="GBP59661.1"/>
    <property type="molecule type" value="Genomic_DNA"/>
</dbReference>
<dbReference type="Proteomes" id="UP000299102">
    <property type="component" value="Unassembled WGS sequence"/>
</dbReference>
<organism evidence="2 3">
    <name type="scientific">Eumeta variegata</name>
    <name type="common">Bagworm moth</name>
    <name type="synonym">Eumeta japonica</name>
    <dbReference type="NCBI Taxonomy" id="151549"/>
    <lineage>
        <taxon>Eukaryota</taxon>
        <taxon>Metazoa</taxon>
        <taxon>Ecdysozoa</taxon>
        <taxon>Arthropoda</taxon>
        <taxon>Hexapoda</taxon>
        <taxon>Insecta</taxon>
        <taxon>Pterygota</taxon>
        <taxon>Neoptera</taxon>
        <taxon>Endopterygota</taxon>
        <taxon>Lepidoptera</taxon>
        <taxon>Glossata</taxon>
        <taxon>Ditrysia</taxon>
        <taxon>Tineoidea</taxon>
        <taxon>Psychidae</taxon>
        <taxon>Oiketicinae</taxon>
        <taxon>Eumeta</taxon>
    </lineage>
</organism>
<protein>
    <submittedName>
        <fullName evidence="2">Uncharacterized protein</fullName>
    </submittedName>
</protein>
<reference evidence="2 3" key="1">
    <citation type="journal article" date="2019" name="Commun. Biol.">
        <title>The bagworm genome reveals a unique fibroin gene that provides high tensile strength.</title>
        <authorList>
            <person name="Kono N."/>
            <person name="Nakamura H."/>
            <person name="Ohtoshi R."/>
            <person name="Tomita M."/>
            <person name="Numata K."/>
            <person name="Arakawa K."/>
        </authorList>
    </citation>
    <scope>NUCLEOTIDE SEQUENCE [LARGE SCALE GENOMIC DNA]</scope>
</reference>
<proteinExistence type="predicted"/>
<accession>A0A4C1X7A6</accession>
<feature type="region of interest" description="Disordered" evidence="1">
    <location>
        <begin position="74"/>
        <end position="95"/>
    </location>
</feature>